<name>A0A285T171_9HYPH</name>
<sequence length="129" mass="14422">MSTLISVGAAPLRLIGLNPQRLSHQSETRLPGRATFTGMDYQATGRGERLARIEVLTLPHVFGGLDALGWLEAHHLNQDPVTYFRLEANYLGRLLGQVVIRELYVDEERLHPFTGRGRMLTAELGLVFV</sequence>
<evidence type="ECO:0000313" key="1">
    <source>
        <dbReference type="EMBL" id="SOC14787.1"/>
    </source>
</evidence>
<reference evidence="1 2" key="1">
    <citation type="submission" date="2017-08" db="EMBL/GenBank/DDBJ databases">
        <authorList>
            <person name="de Groot N.N."/>
        </authorList>
    </citation>
    <scope>NUCLEOTIDE SEQUENCE [LARGE SCALE GENOMIC DNA]</scope>
    <source>
        <strain evidence="1 2">USBA 352</strain>
    </source>
</reference>
<dbReference type="RefSeq" id="WP_097175448.1">
    <property type="nucleotide sequence ID" value="NZ_OBML01000008.1"/>
</dbReference>
<proteinExistence type="predicted"/>
<dbReference type="AlphaFoldDB" id="A0A285T171"/>
<accession>A0A285T171</accession>
<evidence type="ECO:0008006" key="3">
    <source>
        <dbReference type="Google" id="ProtNLM"/>
    </source>
</evidence>
<protein>
    <recommendedName>
        <fullName evidence="3">Phage protein U</fullName>
    </recommendedName>
</protein>
<dbReference type="EMBL" id="OBML01000008">
    <property type="protein sequence ID" value="SOC14787.1"/>
    <property type="molecule type" value="Genomic_DNA"/>
</dbReference>
<keyword evidence="2" id="KW-1185">Reference proteome</keyword>
<organism evidence="1 2">
    <name type="scientific">Stappia indica</name>
    <dbReference type="NCBI Taxonomy" id="538381"/>
    <lineage>
        <taxon>Bacteria</taxon>
        <taxon>Pseudomonadati</taxon>
        <taxon>Pseudomonadota</taxon>
        <taxon>Alphaproteobacteria</taxon>
        <taxon>Hyphomicrobiales</taxon>
        <taxon>Stappiaceae</taxon>
        <taxon>Stappia</taxon>
    </lineage>
</organism>
<gene>
    <name evidence="1" type="ORF">SAMN05421512_1088</name>
</gene>
<dbReference type="OrthoDB" id="7851972at2"/>
<dbReference type="Proteomes" id="UP000219331">
    <property type="component" value="Unassembled WGS sequence"/>
</dbReference>
<evidence type="ECO:0000313" key="2">
    <source>
        <dbReference type="Proteomes" id="UP000219331"/>
    </source>
</evidence>